<evidence type="ECO:0000256" key="5">
    <source>
        <dbReference type="SAM" id="Coils"/>
    </source>
</evidence>
<feature type="compositionally biased region" description="Polar residues" evidence="6">
    <location>
        <begin position="289"/>
        <end position="298"/>
    </location>
</feature>
<evidence type="ECO:0000313" key="9">
    <source>
        <dbReference type="EnsemblMetazoa" id="CPIJ004275-PA"/>
    </source>
</evidence>
<dbReference type="VEuPathDB" id="VectorBase:CQUJHB002556"/>
<feature type="compositionally biased region" description="Basic and acidic residues" evidence="6">
    <location>
        <begin position="275"/>
        <end position="286"/>
    </location>
</feature>
<dbReference type="SUPFAM" id="SSF57903">
    <property type="entry name" value="FYVE/PHD zinc finger"/>
    <property type="match status" value="1"/>
</dbReference>
<keyword evidence="5" id="KW-0175">Coiled coil</keyword>
<dbReference type="InterPro" id="IPR019787">
    <property type="entry name" value="Znf_PHD-finger"/>
</dbReference>
<dbReference type="GO" id="GO:0008270">
    <property type="term" value="F:zinc ion binding"/>
    <property type="evidence" value="ECO:0007669"/>
    <property type="project" value="UniProtKB-KW"/>
</dbReference>
<feature type="region of interest" description="Disordered" evidence="6">
    <location>
        <begin position="55"/>
        <end position="91"/>
    </location>
</feature>
<evidence type="ECO:0000256" key="2">
    <source>
        <dbReference type="ARBA" id="ARBA00022771"/>
    </source>
</evidence>
<feature type="domain" description="PHD-type" evidence="7">
    <location>
        <begin position="7"/>
        <end position="57"/>
    </location>
</feature>
<dbReference type="PROSITE" id="PS01359">
    <property type="entry name" value="ZF_PHD_1"/>
    <property type="match status" value="1"/>
</dbReference>
<accession>B0WB33</accession>
<reference evidence="8" key="1">
    <citation type="submission" date="2007-03" db="EMBL/GenBank/DDBJ databases">
        <title>Annotation of Culex pipiens quinquefasciatus.</title>
        <authorList>
            <consortium name="The Broad Institute Genome Sequencing Platform"/>
            <person name="Atkinson P.W."/>
            <person name="Hemingway J."/>
            <person name="Christensen B.M."/>
            <person name="Higgs S."/>
            <person name="Kodira C."/>
            <person name="Hannick L."/>
            <person name="Megy K."/>
            <person name="O'Leary S."/>
            <person name="Pearson M."/>
            <person name="Haas B.J."/>
            <person name="Mauceli E."/>
            <person name="Wortman J.R."/>
            <person name="Lee N.H."/>
            <person name="Guigo R."/>
            <person name="Stanke M."/>
            <person name="Alvarado L."/>
            <person name="Amedeo P."/>
            <person name="Antoine C.H."/>
            <person name="Arensburger P."/>
            <person name="Bidwell S.L."/>
            <person name="Crawford M."/>
            <person name="Camaro F."/>
            <person name="Devon K."/>
            <person name="Engels R."/>
            <person name="Hammond M."/>
            <person name="Howarth C."/>
            <person name="Koehrsen M."/>
            <person name="Lawson D."/>
            <person name="Montgomery P."/>
            <person name="Nene V."/>
            <person name="Nusbaum C."/>
            <person name="Puiu D."/>
            <person name="Romero-Severson J."/>
            <person name="Severson D.W."/>
            <person name="Shumway M."/>
            <person name="Sisk P."/>
            <person name="Stolte C."/>
            <person name="Zeng Q."/>
            <person name="Eisenstadt E."/>
            <person name="Fraser-Liggett C."/>
            <person name="Strausberg R."/>
            <person name="Galagan J."/>
            <person name="Birren B."/>
            <person name="Collins F.H."/>
        </authorList>
    </citation>
    <scope>NUCLEOTIDE SEQUENCE [LARGE SCALE GENOMIC DNA]</scope>
    <source>
        <strain evidence="8">JHB</strain>
    </source>
</reference>
<keyword evidence="10" id="KW-1185">Reference proteome</keyword>
<dbReference type="AlphaFoldDB" id="B0WB33"/>
<dbReference type="InParanoid" id="B0WB33"/>
<gene>
    <name evidence="9" type="primary">6035795</name>
    <name evidence="8" type="ORF">CpipJ_CPIJ004275</name>
</gene>
<dbReference type="Gene3D" id="3.30.40.10">
    <property type="entry name" value="Zinc/RING finger domain, C3HC4 (zinc finger)"/>
    <property type="match status" value="1"/>
</dbReference>
<name>B0WB33_CULQU</name>
<dbReference type="EnsemblMetazoa" id="CPIJ004275-RA">
    <property type="protein sequence ID" value="CPIJ004275-PA"/>
    <property type="gene ID" value="CPIJ004275"/>
</dbReference>
<keyword evidence="2 4" id="KW-0863">Zinc-finger</keyword>
<evidence type="ECO:0000256" key="4">
    <source>
        <dbReference type="PROSITE-ProRule" id="PRU00146"/>
    </source>
</evidence>
<dbReference type="InterPro" id="IPR019786">
    <property type="entry name" value="Zinc_finger_PHD-type_CS"/>
</dbReference>
<evidence type="ECO:0000313" key="8">
    <source>
        <dbReference type="EMBL" id="EDS42098.1"/>
    </source>
</evidence>
<sequence>MATIRPDENCPYCGLPDEADREMVQCDQCDVWYHFRCAGVTRAVKHQPWFCEPCQSGRNRHNGPNPEEDPAASEEDNYSVPPSELSSLRSHTSSSIRQGLQLLDEQFQVRQKRLAEEKALQERRLALEEEYAKQQNDLREEHLKVRQELLSSLRNMSVGGSRGSAHSQASAVRSERMCLLFEIPTYHNIWSGQINPTTVSVREDRTSFRPMNQEAMLDMKEFRTGWGAAMSTQIKNKMPCVHVPLRDNTCHQLSPKRRDVRFRHQETSSTGWGSEKCHRPQHETRHNHISSQVSSPSIEFQEPDELRMLCPSEDSQEKEKLDNIGR</sequence>
<evidence type="ECO:0000313" key="10">
    <source>
        <dbReference type="Proteomes" id="UP000002320"/>
    </source>
</evidence>
<dbReference type="KEGG" id="cqu:CpipJ_CPIJ004275"/>
<organism>
    <name type="scientific">Culex quinquefasciatus</name>
    <name type="common">Southern house mosquito</name>
    <name type="synonym">Culex pungens</name>
    <dbReference type="NCBI Taxonomy" id="7176"/>
    <lineage>
        <taxon>Eukaryota</taxon>
        <taxon>Metazoa</taxon>
        <taxon>Ecdysozoa</taxon>
        <taxon>Arthropoda</taxon>
        <taxon>Hexapoda</taxon>
        <taxon>Insecta</taxon>
        <taxon>Pterygota</taxon>
        <taxon>Neoptera</taxon>
        <taxon>Endopterygota</taxon>
        <taxon>Diptera</taxon>
        <taxon>Nematocera</taxon>
        <taxon>Culicoidea</taxon>
        <taxon>Culicidae</taxon>
        <taxon>Culicinae</taxon>
        <taxon>Culicini</taxon>
        <taxon>Culex</taxon>
        <taxon>Culex</taxon>
    </lineage>
</organism>
<dbReference type="InterPro" id="IPR013083">
    <property type="entry name" value="Znf_RING/FYVE/PHD"/>
</dbReference>
<proteinExistence type="predicted"/>
<dbReference type="SMART" id="SM00249">
    <property type="entry name" value="PHD"/>
    <property type="match status" value="1"/>
</dbReference>
<dbReference type="HOGENOM" id="CLU_1039199_0_0_1"/>
<dbReference type="PROSITE" id="PS50016">
    <property type="entry name" value="ZF_PHD_2"/>
    <property type="match status" value="1"/>
</dbReference>
<keyword evidence="3" id="KW-0862">Zinc</keyword>
<keyword evidence="1" id="KW-0479">Metal-binding</keyword>
<reference evidence="9" key="2">
    <citation type="submission" date="2021-02" db="UniProtKB">
        <authorList>
            <consortium name="EnsemblMetazoa"/>
        </authorList>
    </citation>
    <scope>IDENTIFICATION</scope>
    <source>
        <strain evidence="9">JHB</strain>
    </source>
</reference>
<feature type="compositionally biased region" description="Acidic residues" evidence="6">
    <location>
        <begin position="66"/>
        <end position="77"/>
    </location>
</feature>
<dbReference type="InterPro" id="IPR011011">
    <property type="entry name" value="Znf_FYVE_PHD"/>
</dbReference>
<dbReference type="VEuPathDB" id="VectorBase:CPIJ004275"/>
<dbReference type="InterPro" id="IPR001965">
    <property type="entry name" value="Znf_PHD"/>
</dbReference>
<evidence type="ECO:0000259" key="7">
    <source>
        <dbReference type="PROSITE" id="PS50016"/>
    </source>
</evidence>
<evidence type="ECO:0000256" key="1">
    <source>
        <dbReference type="ARBA" id="ARBA00022723"/>
    </source>
</evidence>
<dbReference type="OrthoDB" id="7765422at2759"/>
<feature type="region of interest" description="Disordered" evidence="6">
    <location>
        <begin position="262"/>
        <end position="304"/>
    </location>
</feature>
<feature type="coiled-coil region" evidence="5">
    <location>
        <begin position="117"/>
        <end position="144"/>
    </location>
</feature>
<protein>
    <submittedName>
        <fullName evidence="8">Predicted protein</fullName>
    </submittedName>
</protein>
<dbReference type="EMBL" id="DS231877">
    <property type="protein sequence ID" value="EDS42098.1"/>
    <property type="molecule type" value="Genomic_DNA"/>
</dbReference>
<dbReference type="eggNOG" id="ENOG502T8V8">
    <property type="taxonomic scope" value="Eukaryota"/>
</dbReference>
<evidence type="ECO:0000256" key="3">
    <source>
        <dbReference type="ARBA" id="ARBA00022833"/>
    </source>
</evidence>
<evidence type="ECO:0000256" key="6">
    <source>
        <dbReference type="SAM" id="MobiDB-lite"/>
    </source>
</evidence>
<dbReference type="Pfam" id="PF00628">
    <property type="entry name" value="PHD"/>
    <property type="match status" value="1"/>
</dbReference>
<dbReference type="Proteomes" id="UP000002320">
    <property type="component" value="Unassembled WGS sequence"/>
</dbReference>
<dbReference type="STRING" id="7176.B0WB33"/>